<dbReference type="RefSeq" id="XP_028876745.1">
    <property type="nucleotide sequence ID" value="XM_029031958.1"/>
</dbReference>
<name>A0A1X0NEP9_9TRYP</name>
<gene>
    <name evidence="1" type="ORF">TM35_001731000</name>
</gene>
<proteinExistence type="predicted"/>
<dbReference type="OrthoDB" id="245299at2759"/>
<keyword evidence="1" id="KW-0808">Transferase</keyword>
<sequence length="178" mass="21104">MFPNASYLAKGDDDMFLRVPQYLADLRTLPRHGLYWGLLDHSDSGYVYISGFCTTLGRDVVEHVVSYEPVRNLVYNPYCITRKELFLRDMDHEDVMVAQIIYKTMHRHVVYAREKPCHFHDVHVGFRVRPVTSRSVAIHHLWESEYAEMMERFGNDTSPSPRRFRRPSRCFIRFPCNM</sequence>
<dbReference type="Proteomes" id="UP000192257">
    <property type="component" value="Unassembled WGS sequence"/>
</dbReference>
<evidence type="ECO:0000313" key="1">
    <source>
        <dbReference type="EMBL" id="ORC80250.1"/>
    </source>
</evidence>
<comment type="caution">
    <text evidence="1">The sequence shown here is derived from an EMBL/GenBank/DDBJ whole genome shotgun (WGS) entry which is preliminary data.</text>
</comment>
<reference evidence="1 2" key="1">
    <citation type="submission" date="2017-03" db="EMBL/GenBank/DDBJ databases">
        <title>An alternative strategy for trypanosome survival in the mammalian bloodstream revealed through genome and transcriptome analysis of the ubiquitous bovine parasite Trypanosoma (Megatrypanum) theileri.</title>
        <authorList>
            <person name="Kelly S."/>
            <person name="Ivens A."/>
            <person name="Mott A."/>
            <person name="O'Neill E."/>
            <person name="Emms D."/>
            <person name="Macleod O."/>
            <person name="Voorheis P."/>
            <person name="Matthews J."/>
            <person name="Matthews K."/>
            <person name="Carrington M."/>
        </authorList>
    </citation>
    <scope>NUCLEOTIDE SEQUENCE [LARGE SCALE GENOMIC DNA]</scope>
    <source>
        <strain evidence="1">Edinburgh</strain>
    </source>
</reference>
<dbReference type="AlphaFoldDB" id="A0A1X0NEP9"/>
<protein>
    <submittedName>
        <fullName evidence="1">Putative UDP-Gal or UDP-GlcNAc-dependent glycosyltransferase</fullName>
    </submittedName>
</protein>
<dbReference type="VEuPathDB" id="TriTrypDB:TM35_001731000"/>
<dbReference type="EMBL" id="NBCO01000173">
    <property type="protein sequence ID" value="ORC80250.1"/>
    <property type="molecule type" value="Genomic_DNA"/>
</dbReference>
<dbReference type="GeneID" id="39991738"/>
<evidence type="ECO:0000313" key="2">
    <source>
        <dbReference type="Proteomes" id="UP000192257"/>
    </source>
</evidence>
<accession>A0A1X0NEP9</accession>
<organism evidence="1 2">
    <name type="scientific">Trypanosoma theileri</name>
    <dbReference type="NCBI Taxonomy" id="67003"/>
    <lineage>
        <taxon>Eukaryota</taxon>
        <taxon>Discoba</taxon>
        <taxon>Euglenozoa</taxon>
        <taxon>Kinetoplastea</taxon>
        <taxon>Metakinetoplastina</taxon>
        <taxon>Trypanosomatida</taxon>
        <taxon>Trypanosomatidae</taxon>
        <taxon>Trypanosoma</taxon>
    </lineage>
</organism>
<dbReference type="GO" id="GO:0016740">
    <property type="term" value="F:transferase activity"/>
    <property type="evidence" value="ECO:0007669"/>
    <property type="project" value="UniProtKB-KW"/>
</dbReference>
<keyword evidence="2" id="KW-1185">Reference proteome</keyword>